<evidence type="ECO:0000256" key="4">
    <source>
        <dbReference type="ARBA" id="ARBA00023136"/>
    </source>
</evidence>
<organism evidence="8 9">
    <name type="scientific">Coccomyxa viridis</name>
    <dbReference type="NCBI Taxonomy" id="1274662"/>
    <lineage>
        <taxon>Eukaryota</taxon>
        <taxon>Viridiplantae</taxon>
        <taxon>Chlorophyta</taxon>
        <taxon>core chlorophytes</taxon>
        <taxon>Trebouxiophyceae</taxon>
        <taxon>Trebouxiophyceae incertae sedis</taxon>
        <taxon>Coccomyxaceae</taxon>
        <taxon>Coccomyxa</taxon>
    </lineage>
</organism>
<evidence type="ECO:0000256" key="3">
    <source>
        <dbReference type="ARBA" id="ARBA00022989"/>
    </source>
</evidence>
<name>A0ABP1G149_9CHLO</name>
<dbReference type="EMBL" id="CAXHTA020000015">
    <property type="protein sequence ID" value="CAL5225936.1"/>
    <property type="molecule type" value="Genomic_DNA"/>
</dbReference>
<feature type="transmembrane region" description="Helical" evidence="6">
    <location>
        <begin position="372"/>
        <end position="392"/>
    </location>
</feature>
<feature type="transmembrane region" description="Helical" evidence="6">
    <location>
        <begin position="124"/>
        <end position="141"/>
    </location>
</feature>
<keyword evidence="9" id="KW-1185">Reference proteome</keyword>
<dbReference type="PROSITE" id="PS50850">
    <property type="entry name" value="MFS"/>
    <property type="match status" value="1"/>
</dbReference>
<feature type="transmembrane region" description="Helical" evidence="6">
    <location>
        <begin position="203"/>
        <end position="222"/>
    </location>
</feature>
<keyword evidence="2 6" id="KW-0812">Transmembrane</keyword>
<feature type="domain" description="Major facilitator superfamily (MFS) profile" evidence="7">
    <location>
        <begin position="26"/>
        <end position="521"/>
    </location>
</feature>
<dbReference type="Gene3D" id="1.20.1250.20">
    <property type="entry name" value="MFS general substrate transporter like domains"/>
    <property type="match status" value="2"/>
</dbReference>
<protein>
    <submittedName>
        <fullName evidence="8">G8731 protein</fullName>
    </submittedName>
</protein>
<dbReference type="CDD" id="cd17364">
    <property type="entry name" value="MFS_PhT"/>
    <property type="match status" value="1"/>
</dbReference>
<evidence type="ECO:0000256" key="5">
    <source>
        <dbReference type="SAM" id="MobiDB-lite"/>
    </source>
</evidence>
<feature type="transmembrane region" description="Helical" evidence="6">
    <location>
        <begin position="429"/>
        <end position="446"/>
    </location>
</feature>
<feature type="region of interest" description="Disordered" evidence="5">
    <location>
        <begin position="560"/>
        <end position="587"/>
    </location>
</feature>
<evidence type="ECO:0000259" key="7">
    <source>
        <dbReference type="PROSITE" id="PS50850"/>
    </source>
</evidence>
<feature type="transmembrane region" description="Helical" evidence="6">
    <location>
        <begin position="404"/>
        <end position="423"/>
    </location>
</feature>
<evidence type="ECO:0000313" key="9">
    <source>
        <dbReference type="Proteomes" id="UP001497392"/>
    </source>
</evidence>
<dbReference type="InterPro" id="IPR020846">
    <property type="entry name" value="MFS_dom"/>
</dbReference>
<proteinExistence type="predicted"/>
<dbReference type="Proteomes" id="UP001497392">
    <property type="component" value="Unassembled WGS sequence"/>
</dbReference>
<comment type="subcellular location">
    <subcellularLocation>
        <location evidence="1">Membrane</location>
        <topology evidence="1">Multi-pass membrane protein</topology>
    </subcellularLocation>
</comment>
<dbReference type="InterPro" id="IPR005828">
    <property type="entry name" value="MFS_sugar_transport-like"/>
</dbReference>
<comment type="caution">
    <text evidence="8">The sequence shown here is derived from an EMBL/GenBank/DDBJ whole genome shotgun (WGS) entry which is preliminary data.</text>
</comment>
<keyword evidence="4 6" id="KW-0472">Membrane</keyword>
<dbReference type="InterPro" id="IPR036259">
    <property type="entry name" value="MFS_trans_sf"/>
</dbReference>
<feature type="transmembrane region" description="Helical" evidence="6">
    <location>
        <begin position="98"/>
        <end position="118"/>
    </location>
</feature>
<evidence type="ECO:0000256" key="2">
    <source>
        <dbReference type="ARBA" id="ARBA00022692"/>
    </source>
</evidence>
<gene>
    <name evidence="8" type="primary">g8731</name>
    <name evidence="8" type="ORF">VP750_LOCUS7842</name>
</gene>
<evidence type="ECO:0000256" key="6">
    <source>
        <dbReference type="SAM" id="Phobius"/>
    </source>
</evidence>
<accession>A0ABP1G149</accession>
<evidence type="ECO:0000313" key="8">
    <source>
        <dbReference type="EMBL" id="CAL5225936.1"/>
    </source>
</evidence>
<sequence>MADTSTKGRIRNELNTAKFSWFHIKAILVSGVGFYTDAYDLFVIGIAKPMIAIVYFPQLNGKLAKTDDLWITGVALVGTLVGQVTFGICGDYLGRKKIYLVTLILMIACTIGQCFAATPFKGIGIIGQLCIWRFFLGFGIGGDYPLSATIASEYASTKWRGAFVGSVFAMQGIGILSAAVVTLVTLSCFHHSIVNYDINYLDYVWRIVIGFGALPCVATIYLRSTLPETPRYTTDVECNDTKALRNVTAVKNNDSKYVEEYTEPQQMDRISMKKLNHYLTYPSILRNRNFWVLIGTASTWFLLDIAFYSQNLFLPNILEGIGYNPKINLPASKCVKTKTCPHYNLPIPPNGPQYDCRGACAVSVYDKIYKTAAGSAITACLGTVPGYWFTVAFVDTMGRVPIQFMGFGIMTTIMIILACGFYQILHVSVWLFIVMYALTFFFANFGPNATTFITPVELFTTKYRSSMHGISAASGKAGAIVGAFGFGEMVLTAGIPVTLGVLAITNFLGLCCTVFVPETKRIDLDEAALHSKSMFGHFLDRCGVHQVNPALEDIEYKNANGNNAHEADHGKAGMANNTPATTGPNKV</sequence>
<keyword evidence="3 6" id="KW-1133">Transmembrane helix</keyword>
<dbReference type="PROSITE" id="PS00217">
    <property type="entry name" value="SUGAR_TRANSPORT_2"/>
    <property type="match status" value="1"/>
</dbReference>
<feature type="compositionally biased region" description="Polar residues" evidence="5">
    <location>
        <begin position="575"/>
        <end position="587"/>
    </location>
</feature>
<reference evidence="8 9" key="1">
    <citation type="submission" date="2024-06" db="EMBL/GenBank/DDBJ databases">
        <authorList>
            <person name="Kraege A."/>
            <person name="Thomma B."/>
        </authorList>
    </citation>
    <scope>NUCLEOTIDE SEQUENCE [LARGE SCALE GENOMIC DNA]</scope>
</reference>
<evidence type="ECO:0000256" key="1">
    <source>
        <dbReference type="ARBA" id="ARBA00004141"/>
    </source>
</evidence>
<dbReference type="SUPFAM" id="SSF103473">
    <property type="entry name" value="MFS general substrate transporter"/>
    <property type="match status" value="1"/>
</dbReference>
<feature type="transmembrane region" description="Helical" evidence="6">
    <location>
        <begin position="162"/>
        <end position="183"/>
    </location>
</feature>
<dbReference type="InterPro" id="IPR005829">
    <property type="entry name" value="Sugar_transporter_CS"/>
</dbReference>
<dbReference type="Pfam" id="PF00083">
    <property type="entry name" value="Sugar_tr"/>
    <property type="match status" value="2"/>
</dbReference>
<feature type="transmembrane region" description="Helical" evidence="6">
    <location>
        <begin position="290"/>
        <end position="308"/>
    </location>
</feature>
<dbReference type="PANTHER" id="PTHR24064">
    <property type="entry name" value="SOLUTE CARRIER FAMILY 22 MEMBER"/>
    <property type="match status" value="1"/>
</dbReference>
<feature type="transmembrane region" description="Helical" evidence="6">
    <location>
        <begin position="69"/>
        <end position="86"/>
    </location>
</feature>
<feature type="transmembrane region" description="Helical" evidence="6">
    <location>
        <begin position="467"/>
        <end position="487"/>
    </location>
</feature>
<feature type="transmembrane region" description="Helical" evidence="6">
    <location>
        <begin position="493"/>
        <end position="516"/>
    </location>
</feature>